<dbReference type="EMBL" id="JAGHKO010000004">
    <property type="protein sequence ID" value="MBO9202446.1"/>
    <property type="molecule type" value="Genomic_DNA"/>
</dbReference>
<dbReference type="RefSeq" id="WP_209140492.1">
    <property type="nucleotide sequence ID" value="NZ_JAGHKO010000004.1"/>
</dbReference>
<dbReference type="InterPro" id="IPR029442">
    <property type="entry name" value="GyrI-like"/>
</dbReference>
<evidence type="ECO:0000259" key="1">
    <source>
        <dbReference type="Pfam" id="PF06445"/>
    </source>
</evidence>
<organism evidence="2 3">
    <name type="scientific">Niastella soli</name>
    <dbReference type="NCBI Taxonomy" id="2821487"/>
    <lineage>
        <taxon>Bacteria</taxon>
        <taxon>Pseudomonadati</taxon>
        <taxon>Bacteroidota</taxon>
        <taxon>Chitinophagia</taxon>
        <taxon>Chitinophagales</taxon>
        <taxon>Chitinophagaceae</taxon>
        <taxon>Niastella</taxon>
    </lineage>
</organism>
<accession>A0ABS3YWY6</accession>
<dbReference type="SUPFAM" id="SSF55136">
    <property type="entry name" value="Probable bacterial effector-binding domain"/>
    <property type="match status" value="1"/>
</dbReference>
<evidence type="ECO:0000313" key="2">
    <source>
        <dbReference type="EMBL" id="MBO9202446.1"/>
    </source>
</evidence>
<evidence type="ECO:0000313" key="3">
    <source>
        <dbReference type="Proteomes" id="UP000677244"/>
    </source>
</evidence>
<dbReference type="InterPro" id="IPR008319">
    <property type="entry name" value="GyrI-like_CCH_Lin2189-like"/>
</dbReference>
<comment type="caution">
    <text evidence="2">The sequence shown here is derived from an EMBL/GenBank/DDBJ whole genome shotgun (WGS) entry which is preliminary data.</text>
</comment>
<feature type="domain" description="GyrI-like small molecule binding" evidence="1">
    <location>
        <begin position="19"/>
        <end position="201"/>
    </location>
</feature>
<protein>
    <submittedName>
        <fullName evidence="2">GyrI-like domain-containing protein</fullName>
    </submittedName>
</protein>
<dbReference type="PIRSF" id="PIRSF031644">
    <property type="entry name" value="UCP031644"/>
    <property type="match status" value="1"/>
</dbReference>
<gene>
    <name evidence="2" type="ORF">J7I42_19320</name>
</gene>
<sequence length="209" mass="23918">MEKLDLTKKYKGYYAAKATPEITEVGPAQFLAITGMGDPSDKPFANNIEALYSTAYAIKFAFKAKEMDFVVSKLEGLWWYDEIKYPGKTIETAVDIPRSEWQYKLLIRLPDFVSENECTKAKETVVTKKNIQLAKEVEYFEMTEGKCVQMLHVGPFSTEPQTLLKIGAFITANNFLKNGLHHEIYLSDFRKTEPAKLKTILREPVRSTR</sequence>
<name>A0ABS3YWY6_9BACT</name>
<dbReference type="Gene3D" id="3.20.80.10">
    <property type="entry name" value="Regulatory factor, effector binding domain"/>
    <property type="match status" value="1"/>
</dbReference>
<dbReference type="Pfam" id="PF06445">
    <property type="entry name" value="GyrI-like"/>
    <property type="match status" value="1"/>
</dbReference>
<reference evidence="2 3" key="1">
    <citation type="submission" date="2021-03" db="EMBL/GenBank/DDBJ databases">
        <title>Assistant Professor.</title>
        <authorList>
            <person name="Huq M.A."/>
        </authorList>
    </citation>
    <scope>NUCLEOTIDE SEQUENCE [LARGE SCALE GENOMIC DNA]</scope>
    <source>
        <strain evidence="2 3">MAH-29</strain>
    </source>
</reference>
<keyword evidence="3" id="KW-1185">Reference proteome</keyword>
<proteinExistence type="predicted"/>
<dbReference type="Proteomes" id="UP000677244">
    <property type="component" value="Unassembled WGS sequence"/>
</dbReference>
<dbReference type="InterPro" id="IPR011256">
    <property type="entry name" value="Reg_factor_effector_dom_sf"/>
</dbReference>